<dbReference type="PROSITE" id="PS51186">
    <property type="entry name" value="GNAT"/>
    <property type="match status" value="1"/>
</dbReference>
<dbReference type="InterPro" id="IPR000182">
    <property type="entry name" value="GNAT_dom"/>
</dbReference>
<dbReference type="PANTHER" id="PTHR43792:SF13">
    <property type="entry name" value="ACETYLTRANSFERASE"/>
    <property type="match status" value="1"/>
</dbReference>
<dbReference type="KEGG" id="rst:ATY39_13430"/>
<dbReference type="PANTHER" id="PTHR43792">
    <property type="entry name" value="GNAT FAMILY, PUTATIVE (AFU_ORTHOLOGUE AFUA_3G00765)-RELATED-RELATED"/>
    <property type="match status" value="1"/>
</dbReference>
<evidence type="ECO:0000313" key="2">
    <source>
        <dbReference type="EMBL" id="AMX00323.1"/>
    </source>
</evidence>
<proteinExistence type="predicted"/>
<organism evidence="2 3">
    <name type="scientific">Rummeliibacillus stabekisii</name>
    <dbReference type="NCBI Taxonomy" id="241244"/>
    <lineage>
        <taxon>Bacteria</taxon>
        <taxon>Bacillati</taxon>
        <taxon>Bacillota</taxon>
        <taxon>Bacilli</taxon>
        <taxon>Bacillales</taxon>
        <taxon>Caryophanaceae</taxon>
        <taxon>Rummeliibacillus</taxon>
    </lineage>
</organism>
<sequence>MELQTERLIITPCTKELLQEFSKTEEYIIGLHVDLYLLALKDDPSLSGWGVWLVINKEDHTIIGDMGFKGKPNSQKTVEVGYAIIPSAQKKGYATEAVKEIINWAFSTGKVDKVVAECLHDNHSSIRVLEKLQMKRTEPKNNMLNWELEKS</sequence>
<dbReference type="InterPro" id="IPR016181">
    <property type="entry name" value="Acyl_CoA_acyltransferase"/>
</dbReference>
<dbReference type="STRING" id="241244.ATY39_13430"/>
<dbReference type="Pfam" id="PF13302">
    <property type="entry name" value="Acetyltransf_3"/>
    <property type="match status" value="1"/>
</dbReference>
<reference evidence="3" key="2">
    <citation type="submission" date="2016-03" db="EMBL/GenBank/DDBJ databases">
        <authorList>
            <person name="Ploux O."/>
        </authorList>
    </citation>
    <scope>NUCLEOTIDE SEQUENCE [LARGE SCALE GENOMIC DNA]</scope>
    <source>
        <strain evidence="3">PP9</strain>
    </source>
</reference>
<protein>
    <submittedName>
        <fullName evidence="2">GNAT family acetyltransferase</fullName>
    </submittedName>
</protein>
<dbReference type="CDD" id="cd04301">
    <property type="entry name" value="NAT_SF"/>
    <property type="match status" value="1"/>
</dbReference>
<evidence type="ECO:0000313" key="3">
    <source>
        <dbReference type="Proteomes" id="UP000076021"/>
    </source>
</evidence>
<dbReference type="SUPFAM" id="SSF55729">
    <property type="entry name" value="Acyl-CoA N-acyltransferases (Nat)"/>
    <property type="match status" value="1"/>
</dbReference>
<keyword evidence="3" id="KW-1185">Reference proteome</keyword>
<dbReference type="AlphaFoldDB" id="A0A143HF15"/>
<accession>A0A143HF15</accession>
<reference evidence="2 3" key="1">
    <citation type="journal article" date="2016" name="Genome Announc.">
        <title>Whole-Genome Sequence of Rummeliibacillus stabekisii Strain PP9 Isolated from Antarctic Soil.</title>
        <authorList>
            <person name="da Mota F.F."/>
            <person name="Vollu R.E."/>
            <person name="Jurelevicius D."/>
            <person name="Seldin L."/>
        </authorList>
    </citation>
    <scope>NUCLEOTIDE SEQUENCE [LARGE SCALE GENOMIC DNA]</scope>
    <source>
        <strain evidence="2 3">PP9</strain>
    </source>
</reference>
<dbReference type="RefSeq" id="WP_066790589.1">
    <property type="nucleotide sequence ID" value="NZ_CP014806.1"/>
</dbReference>
<feature type="domain" description="N-acetyltransferase" evidence="1">
    <location>
        <begin position="8"/>
        <end position="151"/>
    </location>
</feature>
<name>A0A143HF15_9BACL</name>
<dbReference type="EMBL" id="CP014806">
    <property type="protein sequence ID" value="AMX00323.1"/>
    <property type="molecule type" value="Genomic_DNA"/>
</dbReference>
<dbReference type="Proteomes" id="UP000076021">
    <property type="component" value="Chromosome"/>
</dbReference>
<gene>
    <name evidence="2" type="ORF">ATY39_13430</name>
</gene>
<dbReference type="Gene3D" id="3.40.630.30">
    <property type="match status" value="1"/>
</dbReference>
<keyword evidence="2" id="KW-0808">Transferase</keyword>
<evidence type="ECO:0000259" key="1">
    <source>
        <dbReference type="PROSITE" id="PS51186"/>
    </source>
</evidence>
<dbReference type="InterPro" id="IPR051531">
    <property type="entry name" value="N-acetyltransferase"/>
</dbReference>
<dbReference type="GO" id="GO:0016747">
    <property type="term" value="F:acyltransferase activity, transferring groups other than amino-acyl groups"/>
    <property type="evidence" value="ECO:0007669"/>
    <property type="project" value="InterPro"/>
</dbReference>
<dbReference type="OrthoDB" id="452315at2"/>